<evidence type="ECO:0000256" key="5">
    <source>
        <dbReference type="ARBA" id="ARBA00023295"/>
    </source>
</evidence>
<dbReference type="STRING" id="1123308.GCA_000380085_00636"/>
<evidence type="ECO:0000256" key="2">
    <source>
        <dbReference type="ARBA" id="ARBA00012761"/>
    </source>
</evidence>
<keyword evidence="4 6" id="KW-0378">Hydrolase</keyword>
<dbReference type="EC" id="3.2.1.31" evidence="2"/>
<dbReference type="Pfam" id="PF02837">
    <property type="entry name" value="Glyco_hydro_2_N"/>
    <property type="match status" value="1"/>
</dbReference>
<dbReference type="PROSITE" id="PS00719">
    <property type="entry name" value="GLYCOSYL_HYDROL_F2_1"/>
    <property type="match status" value="1"/>
</dbReference>
<feature type="domain" description="Glycosyl hydrolases family 2 sugar binding" evidence="9">
    <location>
        <begin position="14"/>
        <end position="182"/>
    </location>
</feature>
<dbReference type="InterPro" id="IPR036156">
    <property type="entry name" value="Beta-gal/glucu_dom_sf"/>
</dbReference>
<dbReference type="PANTHER" id="PTHR10066:SF67">
    <property type="entry name" value="BETA-GLUCURONIDASE"/>
    <property type="match status" value="1"/>
</dbReference>
<dbReference type="SUPFAM" id="SSF49303">
    <property type="entry name" value="beta-Galactosidase/glucuronidase domain"/>
    <property type="match status" value="1"/>
</dbReference>
<dbReference type="PANTHER" id="PTHR10066">
    <property type="entry name" value="BETA-GLUCURONIDASE"/>
    <property type="match status" value="1"/>
</dbReference>
<dbReference type="PRINTS" id="PR00132">
    <property type="entry name" value="GLHYDRLASE2"/>
</dbReference>
<evidence type="ECO:0000256" key="6">
    <source>
        <dbReference type="RuleBase" id="RU361154"/>
    </source>
</evidence>
<dbReference type="InterPro" id="IPR008979">
    <property type="entry name" value="Galactose-bd-like_sf"/>
</dbReference>
<dbReference type="InterPro" id="IPR006103">
    <property type="entry name" value="Glyco_hydro_2_cat"/>
</dbReference>
<dbReference type="InterPro" id="IPR006101">
    <property type="entry name" value="Glyco_hydro_2"/>
</dbReference>
<dbReference type="EMBL" id="LT906439">
    <property type="protein sequence ID" value="SNU86619.1"/>
    <property type="molecule type" value="Genomic_DNA"/>
</dbReference>
<gene>
    <name evidence="10" type="primary">uidA</name>
    <name evidence="10" type="ORF">SAMEA4412692_00307</name>
</gene>
<dbReference type="InterPro" id="IPR006104">
    <property type="entry name" value="Glyco_hydro_2_N"/>
</dbReference>
<evidence type="ECO:0000313" key="11">
    <source>
        <dbReference type="Proteomes" id="UP000215185"/>
    </source>
</evidence>
<protein>
    <recommendedName>
        <fullName evidence="3">Beta-glucuronidase</fullName>
        <ecNumber evidence="2">3.2.1.31</ecNumber>
    </recommendedName>
</protein>
<evidence type="ECO:0000313" key="10">
    <source>
        <dbReference type="EMBL" id="SNU86619.1"/>
    </source>
</evidence>
<dbReference type="AlphaFoldDB" id="A0A239SMV4"/>
<dbReference type="InterPro" id="IPR006102">
    <property type="entry name" value="Ig-like_GH2"/>
</dbReference>
<keyword evidence="11" id="KW-1185">Reference proteome</keyword>
<dbReference type="NCBIfam" id="NF007538">
    <property type="entry name" value="PRK10150.1"/>
    <property type="match status" value="1"/>
</dbReference>
<feature type="domain" description="Glycoside hydrolase family 2 catalytic" evidence="8">
    <location>
        <begin position="279"/>
        <end position="597"/>
    </location>
</feature>
<accession>A0A239SMV4</accession>
<dbReference type="SUPFAM" id="SSF51445">
    <property type="entry name" value="(Trans)glycosidases"/>
    <property type="match status" value="1"/>
</dbReference>
<evidence type="ECO:0000259" key="9">
    <source>
        <dbReference type="Pfam" id="PF02837"/>
    </source>
</evidence>
<reference evidence="10 11" key="1">
    <citation type="submission" date="2017-06" db="EMBL/GenBank/DDBJ databases">
        <authorList>
            <consortium name="Pathogen Informatics"/>
        </authorList>
    </citation>
    <scope>NUCLEOTIDE SEQUENCE [LARGE SCALE GENOMIC DNA]</scope>
    <source>
        <strain evidence="10 11">NCTC13788</strain>
    </source>
</reference>
<evidence type="ECO:0000256" key="4">
    <source>
        <dbReference type="ARBA" id="ARBA00022801"/>
    </source>
</evidence>
<keyword evidence="5 6" id="KW-0326">Glycosidase</keyword>
<dbReference type="GO" id="GO:0004566">
    <property type="term" value="F:beta-glucuronidase activity"/>
    <property type="evidence" value="ECO:0007669"/>
    <property type="project" value="UniProtKB-EC"/>
</dbReference>
<dbReference type="InterPro" id="IPR013783">
    <property type="entry name" value="Ig-like_fold"/>
</dbReference>
<dbReference type="InterPro" id="IPR023230">
    <property type="entry name" value="Glyco_hydro_2_CS"/>
</dbReference>
<dbReference type="GO" id="GO:0030246">
    <property type="term" value="F:carbohydrate binding"/>
    <property type="evidence" value="ECO:0007669"/>
    <property type="project" value="TreeGrafter"/>
</dbReference>
<evidence type="ECO:0000256" key="3">
    <source>
        <dbReference type="ARBA" id="ARBA00016205"/>
    </source>
</evidence>
<dbReference type="PROSITE" id="PS00608">
    <property type="entry name" value="GLYCOSYL_HYDROL_F2_2"/>
    <property type="match status" value="1"/>
</dbReference>
<dbReference type="Gene3D" id="2.60.120.260">
    <property type="entry name" value="Galactose-binding domain-like"/>
    <property type="match status" value="1"/>
</dbReference>
<dbReference type="InterPro" id="IPR023232">
    <property type="entry name" value="Glyco_hydro_2_AS"/>
</dbReference>
<dbReference type="InterPro" id="IPR017853">
    <property type="entry name" value="GH"/>
</dbReference>
<dbReference type="Pfam" id="PF00703">
    <property type="entry name" value="Glyco_hydro_2"/>
    <property type="match status" value="1"/>
</dbReference>
<dbReference type="eggNOG" id="COG3250">
    <property type="taxonomic scope" value="Bacteria"/>
</dbReference>
<dbReference type="RefSeq" id="WP_018373206.1">
    <property type="nucleotide sequence ID" value="NZ_LT906439.1"/>
</dbReference>
<dbReference type="OrthoDB" id="9762066at2"/>
<dbReference type="GO" id="GO:0005975">
    <property type="term" value="P:carbohydrate metabolic process"/>
    <property type="evidence" value="ECO:0007669"/>
    <property type="project" value="InterPro"/>
</dbReference>
<dbReference type="SUPFAM" id="SSF49785">
    <property type="entry name" value="Galactose-binding domain-like"/>
    <property type="match status" value="1"/>
</dbReference>
<comment type="similarity">
    <text evidence="1 6">Belongs to the glycosyl hydrolase 2 family.</text>
</comment>
<dbReference type="KEGG" id="smen:SAMEA4412692_0307"/>
<dbReference type="FunFam" id="3.20.20.80:FF:000080">
    <property type="entry name" value="Beta-glucuronidase UidA"/>
    <property type="match status" value="1"/>
</dbReference>
<feature type="domain" description="Glycoside hydrolase family 2 immunoglobulin-like beta-sandwich" evidence="7">
    <location>
        <begin position="184"/>
        <end position="277"/>
    </location>
</feature>
<dbReference type="Gene3D" id="3.20.20.80">
    <property type="entry name" value="Glycosidases"/>
    <property type="match status" value="1"/>
</dbReference>
<organism evidence="10 11">
    <name type="scientific">Streptococcus merionis</name>
    <dbReference type="NCBI Taxonomy" id="400065"/>
    <lineage>
        <taxon>Bacteria</taxon>
        <taxon>Bacillati</taxon>
        <taxon>Bacillota</taxon>
        <taxon>Bacilli</taxon>
        <taxon>Lactobacillales</taxon>
        <taxon>Streptococcaceae</taxon>
        <taxon>Streptococcus</taxon>
    </lineage>
</organism>
<proteinExistence type="inferred from homology"/>
<evidence type="ECO:0000259" key="7">
    <source>
        <dbReference type="Pfam" id="PF00703"/>
    </source>
</evidence>
<dbReference type="GO" id="GO:0019391">
    <property type="term" value="P:glucuronoside catabolic process"/>
    <property type="evidence" value="ECO:0007669"/>
    <property type="project" value="TreeGrafter"/>
</dbReference>
<evidence type="ECO:0000256" key="1">
    <source>
        <dbReference type="ARBA" id="ARBA00007401"/>
    </source>
</evidence>
<evidence type="ECO:0000259" key="8">
    <source>
        <dbReference type="Pfam" id="PF02836"/>
    </source>
</evidence>
<name>A0A239SMV4_9STRE</name>
<dbReference type="Gene3D" id="2.60.40.10">
    <property type="entry name" value="Immunoglobulins"/>
    <property type="match status" value="1"/>
</dbReference>
<sequence length="607" mass="69945">MLYPQLSATRKIYNLNGVWSFKQGAYQPTKDSLLSTDTEAELMVVPTSFNDVLVDKDKRLFIGDNWYERLVDLPQLQENEELVLRFGSVTHQAKVYLDGELVAEHKGGFTPFEVVVAPQFLAKDQLKVTVCANNELNYTTLPVGNYIEKKNPDGSIKKVVKENFDFFNYAGIHRPVKFYTRPKAHIEDVVVTYELSEDLTTADVKVTVLSNASGLEQRLTILDETGQIVAQGTGNDVLTVQGVRLWEPLNAYLYTCRVELFDGEQLIDRYDEAFGMRKIEVKAAQFLINNKPFYFKGFGKHEDTHINGRGLNEAANLMDLNLLKEIGANSFRTSHYPYSEEMMRLADRMGIVVIDEVPAVGLFQNFSAALDLLGDKDEPENTWKVMKTKEAHEQAICELVNRDKNHACVVMWVVANEPSSHEEGAREYFEPLIQLYRDLDPQNRPVTLVNIMNALPGKDLVADLIDVICLNRYYGWYRDHAELADAKNNLRKELEEWHRLYPDKPVMFTEYGADTLPGYHSMWDIPYTEEYQCDYYQANHEVFDELPYFVGEQVWNFADFETNVMLIRVKGNHKGLFSRTREPKQVVRFFKERWTTIPNFGYKSGKN</sequence>
<dbReference type="Proteomes" id="UP000215185">
    <property type="component" value="Chromosome 1"/>
</dbReference>
<dbReference type="Pfam" id="PF02836">
    <property type="entry name" value="Glyco_hydro_2_C"/>
    <property type="match status" value="1"/>
</dbReference>